<organism evidence="1 2">
    <name type="scientific">Pseudonaja textilis</name>
    <name type="common">Eastern brown snake</name>
    <dbReference type="NCBI Taxonomy" id="8673"/>
    <lineage>
        <taxon>Eukaryota</taxon>
        <taxon>Metazoa</taxon>
        <taxon>Chordata</taxon>
        <taxon>Craniata</taxon>
        <taxon>Vertebrata</taxon>
        <taxon>Euteleostomi</taxon>
        <taxon>Lepidosauria</taxon>
        <taxon>Squamata</taxon>
        <taxon>Bifurcata</taxon>
        <taxon>Unidentata</taxon>
        <taxon>Episquamata</taxon>
        <taxon>Toxicofera</taxon>
        <taxon>Serpentes</taxon>
        <taxon>Colubroidea</taxon>
        <taxon>Elapidae</taxon>
        <taxon>Hydrophiinae</taxon>
        <taxon>Pseudonaja</taxon>
    </lineage>
</organism>
<dbReference type="Proteomes" id="UP000472273">
    <property type="component" value="Unplaced"/>
</dbReference>
<dbReference type="GeneTree" id="ENSGT00990000213008"/>
<name>A0A670Y671_PSETE</name>
<protein>
    <submittedName>
        <fullName evidence="1">Uncharacterized protein</fullName>
    </submittedName>
</protein>
<evidence type="ECO:0000313" key="1">
    <source>
        <dbReference type="Ensembl" id="ENSPTXP00000006528.1"/>
    </source>
</evidence>
<dbReference type="Ensembl" id="ENSPTXT00000006748.1">
    <property type="protein sequence ID" value="ENSPTXP00000006528.1"/>
    <property type="gene ID" value="ENSPTXG00000004765.1"/>
</dbReference>
<reference evidence="1" key="1">
    <citation type="submission" date="2025-08" db="UniProtKB">
        <authorList>
            <consortium name="Ensembl"/>
        </authorList>
    </citation>
    <scope>IDENTIFICATION</scope>
</reference>
<dbReference type="AlphaFoldDB" id="A0A670Y671"/>
<reference evidence="1" key="2">
    <citation type="submission" date="2025-09" db="UniProtKB">
        <authorList>
            <consortium name="Ensembl"/>
        </authorList>
    </citation>
    <scope>IDENTIFICATION</scope>
</reference>
<sequence>MTLLSTGSKAATRLLGAKNSSYIIFSAIHTSAHTVLLKDVLANIIPKEQARL</sequence>
<proteinExistence type="predicted"/>
<accession>A0A670Y671</accession>
<evidence type="ECO:0000313" key="2">
    <source>
        <dbReference type="Proteomes" id="UP000472273"/>
    </source>
</evidence>
<keyword evidence="2" id="KW-1185">Reference proteome</keyword>